<evidence type="ECO:0000313" key="2">
    <source>
        <dbReference type="Proteomes" id="UP001732700"/>
    </source>
</evidence>
<evidence type="ECO:0000313" key="1">
    <source>
        <dbReference type="EnsemblPlants" id="AVESA.00010b.r2.2DG0364160.3.CDS"/>
    </source>
</evidence>
<organism evidence="1 2">
    <name type="scientific">Avena sativa</name>
    <name type="common">Oat</name>
    <dbReference type="NCBI Taxonomy" id="4498"/>
    <lineage>
        <taxon>Eukaryota</taxon>
        <taxon>Viridiplantae</taxon>
        <taxon>Streptophyta</taxon>
        <taxon>Embryophyta</taxon>
        <taxon>Tracheophyta</taxon>
        <taxon>Spermatophyta</taxon>
        <taxon>Magnoliopsida</taxon>
        <taxon>Liliopsida</taxon>
        <taxon>Poales</taxon>
        <taxon>Poaceae</taxon>
        <taxon>BOP clade</taxon>
        <taxon>Pooideae</taxon>
        <taxon>Poodae</taxon>
        <taxon>Poeae</taxon>
        <taxon>Poeae Chloroplast Group 1 (Aveneae type)</taxon>
        <taxon>Aveninae</taxon>
        <taxon>Avena</taxon>
    </lineage>
</organism>
<name>A0ACD5V1G8_AVESA</name>
<protein>
    <submittedName>
        <fullName evidence="1">Uncharacterized protein</fullName>
    </submittedName>
</protein>
<keyword evidence="2" id="KW-1185">Reference proteome</keyword>
<dbReference type="EnsemblPlants" id="AVESA.00010b.r2.2DG0364160.3">
    <property type="protein sequence ID" value="AVESA.00010b.r2.2DG0364160.3.CDS"/>
    <property type="gene ID" value="AVESA.00010b.r2.2DG0364160"/>
</dbReference>
<sequence length="629" mass="68511">MSGGDDRHGKGPVEEAPEEDKFPEGLRVLAVDNDPVFLRVLGFLLRVCKYKATTVTDARMALDMLREGGEEQFDLVITDLHMPNMDGFKLLEIIGLEMDLPVIMLSMNGEKETVYKGILHGACDYLVKPVKIKELKNIWQHVARKNQVAMNHDSSESDDDADQRMVQPVTVVHGQGGAKKSNKRSKNKKNGVHDSYKNRRIPTTQKKPRVSWTGALHNRFIKAVNRLGVDKAVPKAILRMMNVKNLSRESVASHLQKYRHFLKWVGEEPEKYNPVVDSSNEMDMNPPIQPSSVVCCCGSNIPCSAPSTIGPHGLSIQPSNRSMGNGRSMARNAAAWQPETSRRRASDRPMLDVFHPNRSTKAYVGVLREKLLEASSMVPASHPSNSSVEEMSDGEPATNQFPVQVQPPELISQNVEPSSFPGPMNGAPVVVPTQANMLQINQLPSFGASPGQMVVFQNGQQNQMAGIFSNNNNATTPVAGFSEQMMPFFNIASNRGPVEMTQMMVSGGSASSPFPSLGTGSSVGPPPSQMANGGGISSSLPILRDNSVRPEDGGDASGILPMQDGPADQQSPGDDQLTPSTDLLLQQIFSSMVNQMMLSLVKNISPFVRPDLRETCFCIVCARPDAGIT</sequence>
<proteinExistence type="predicted"/>
<dbReference type="Proteomes" id="UP001732700">
    <property type="component" value="Chromosome 2D"/>
</dbReference>
<accession>A0ACD5V1G8</accession>
<reference evidence="1" key="1">
    <citation type="submission" date="2021-05" db="EMBL/GenBank/DDBJ databases">
        <authorList>
            <person name="Scholz U."/>
            <person name="Mascher M."/>
            <person name="Fiebig A."/>
        </authorList>
    </citation>
    <scope>NUCLEOTIDE SEQUENCE [LARGE SCALE GENOMIC DNA]</scope>
</reference>
<reference evidence="1" key="2">
    <citation type="submission" date="2025-09" db="UniProtKB">
        <authorList>
            <consortium name="EnsemblPlants"/>
        </authorList>
    </citation>
    <scope>IDENTIFICATION</scope>
</reference>